<dbReference type="KEGG" id="pbas:SMSP2_00319"/>
<evidence type="ECO:0000256" key="1">
    <source>
        <dbReference type="ARBA" id="ARBA00004167"/>
    </source>
</evidence>
<dbReference type="SUPFAM" id="SSF117892">
    <property type="entry name" value="Band 7/SPFH domain"/>
    <property type="match status" value="1"/>
</dbReference>
<dbReference type="Proteomes" id="UP000188181">
    <property type="component" value="Chromosome"/>
</dbReference>
<feature type="domain" description="Band 7" evidence="7">
    <location>
        <begin position="22"/>
        <end position="208"/>
    </location>
</feature>
<comment type="similarity">
    <text evidence="2 6">Belongs to the band 7/mec-2 family. HflC subfamily.</text>
</comment>
<proteinExistence type="inferred from homology"/>
<dbReference type="PANTHER" id="PTHR42911">
    <property type="entry name" value="MODULATOR OF FTSH PROTEASE HFLC"/>
    <property type="match status" value="1"/>
</dbReference>
<evidence type="ECO:0000259" key="7">
    <source>
        <dbReference type="SMART" id="SM00244"/>
    </source>
</evidence>
<reference evidence="9" key="1">
    <citation type="submission" date="2017-02" db="EMBL/GenBank/DDBJ databases">
        <title>Comparative genomics and description of representatives of a novel lineage of planctomycetes thriving in anoxic sediments.</title>
        <authorList>
            <person name="Spring S."/>
            <person name="Bunk B."/>
            <person name="Sproer C."/>
        </authorList>
    </citation>
    <scope>NUCLEOTIDE SEQUENCE [LARGE SCALE GENOMIC DNA]</scope>
    <source>
        <strain evidence="9">SM-Chi-D1</strain>
    </source>
</reference>
<dbReference type="STRING" id="1851148.SMSP2_00319"/>
<dbReference type="SMART" id="SM00244">
    <property type="entry name" value="PHB"/>
    <property type="match status" value="1"/>
</dbReference>
<dbReference type="EMBL" id="CP019646">
    <property type="protein sequence ID" value="AQQ69982.1"/>
    <property type="molecule type" value="Genomic_DNA"/>
</dbReference>
<evidence type="ECO:0000256" key="3">
    <source>
        <dbReference type="ARBA" id="ARBA00022692"/>
    </source>
</evidence>
<comment type="subcellular location">
    <subcellularLocation>
        <location evidence="1">Membrane</location>
        <topology evidence="1">Single-pass membrane protein</topology>
    </subcellularLocation>
</comment>
<dbReference type="OrthoDB" id="9809197at2"/>
<dbReference type="GO" id="GO:0008233">
    <property type="term" value="F:peptidase activity"/>
    <property type="evidence" value="ECO:0007669"/>
    <property type="project" value="UniProtKB-KW"/>
</dbReference>
<dbReference type="CDD" id="cd03405">
    <property type="entry name" value="SPFH_HflC"/>
    <property type="match status" value="1"/>
</dbReference>
<evidence type="ECO:0000256" key="6">
    <source>
        <dbReference type="PIRNR" id="PIRNR005651"/>
    </source>
</evidence>
<evidence type="ECO:0000256" key="4">
    <source>
        <dbReference type="ARBA" id="ARBA00022989"/>
    </source>
</evidence>
<keyword evidence="4" id="KW-1133">Transmembrane helix</keyword>
<accession>A0A1Q2MCK8</accession>
<keyword evidence="8" id="KW-0378">Hydrolase</keyword>
<sequence length="314" mass="36530">MQNKLLITIAVIIFAAALLAKSFFYVVNEREQAVVTKFGEFKRAATTAGLHFKVPIIEDIRFFDKRILEWDGNPTQVPTLEKRYIWVDAFARWRIEDPLMFYQTLGNETLAHGKLDDVINSAVRNKISNQKLIETVRNTNREMLMKIDIEGERSQELTAVELGRAKLQQRIIEEASTSATKFGIEIVDIRIKRLNYVEQVRTRVYDRMIEERLRVAEKYRSEGEGEMMRIQGERENDEKRILSEAYRTSQEIKGKADAEAINIYADAYSNDPEFYSFLKTLDSYKENLGAKSTVILSTESEYFKYLNPEIMMSE</sequence>
<dbReference type="InterPro" id="IPR036013">
    <property type="entry name" value="Band_7/SPFH_dom_sf"/>
</dbReference>
<keyword evidence="5" id="KW-0472">Membrane</keyword>
<dbReference type="GO" id="GO:0006508">
    <property type="term" value="P:proteolysis"/>
    <property type="evidence" value="ECO:0007669"/>
    <property type="project" value="UniProtKB-KW"/>
</dbReference>
<dbReference type="PANTHER" id="PTHR42911:SF1">
    <property type="entry name" value="MODULATOR OF FTSH PROTEASE HFLC"/>
    <property type="match status" value="1"/>
</dbReference>
<dbReference type="InterPro" id="IPR001107">
    <property type="entry name" value="Band_7"/>
</dbReference>
<dbReference type="NCBIfam" id="TIGR01932">
    <property type="entry name" value="hflC"/>
    <property type="match status" value="1"/>
</dbReference>
<evidence type="ECO:0000256" key="2">
    <source>
        <dbReference type="ARBA" id="ARBA00007862"/>
    </source>
</evidence>
<keyword evidence="8" id="KW-0645">Protease</keyword>
<name>A0A1Q2MCK8_9BACT</name>
<comment type="function">
    <text evidence="6">HflC and HflK could regulate a protease.</text>
</comment>
<dbReference type="AlphaFoldDB" id="A0A1Q2MCK8"/>
<dbReference type="Pfam" id="PF01145">
    <property type="entry name" value="Band_7"/>
    <property type="match status" value="1"/>
</dbReference>
<dbReference type="GO" id="GO:0016020">
    <property type="term" value="C:membrane"/>
    <property type="evidence" value="ECO:0007669"/>
    <property type="project" value="UniProtKB-SubCell"/>
</dbReference>
<evidence type="ECO:0000313" key="9">
    <source>
        <dbReference type="Proteomes" id="UP000188181"/>
    </source>
</evidence>
<keyword evidence="9" id="KW-1185">Reference proteome</keyword>
<gene>
    <name evidence="8" type="primary">hflC_1</name>
    <name evidence="8" type="ORF">SMSP2_00319</name>
</gene>
<evidence type="ECO:0000313" key="8">
    <source>
        <dbReference type="EMBL" id="AQQ69982.1"/>
    </source>
</evidence>
<dbReference type="PIRSF" id="PIRSF005651">
    <property type="entry name" value="HflC"/>
    <property type="match status" value="1"/>
</dbReference>
<dbReference type="InterPro" id="IPR010200">
    <property type="entry name" value="HflC"/>
</dbReference>
<protein>
    <recommendedName>
        <fullName evidence="6">Protein HflC</fullName>
    </recommendedName>
</protein>
<evidence type="ECO:0000256" key="5">
    <source>
        <dbReference type="ARBA" id="ARBA00023136"/>
    </source>
</evidence>
<keyword evidence="3" id="KW-0812">Transmembrane</keyword>
<dbReference type="Gene3D" id="3.30.479.30">
    <property type="entry name" value="Band 7 domain"/>
    <property type="match status" value="1"/>
</dbReference>
<dbReference type="RefSeq" id="WP_146682279.1">
    <property type="nucleotide sequence ID" value="NZ_CP019646.1"/>
</dbReference>
<organism evidence="8 9">
    <name type="scientific">Limihaloglobus sulfuriphilus</name>
    <dbReference type="NCBI Taxonomy" id="1851148"/>
    <lineage>
        <taxon>Bacteria</taxon>
        <taxon>Pseudomonadati</taxon>
        <taxon>Planctomycetota</taxon>
        <taxon>Phycisphaerae</taxon>
        <taxon>Sedimentisphaerales</taxon>
        <taxon>Sedimentisphaeraceae</taxon>
        <taxon>Limihaloglobus</taxon>
    </lineage>
</organism>